<dbReference type="InterPro" id="IPR012349">
    <property type="entry name" value="Split_barrel_FMN-bd"/>
</dbReference>
<dbReference type="PANTHER" id="PTHR43567">
    <property type="entry name" value="FLAVOREDOXIN-RELATED-RELATED"/>
    <property type="match status" value="1"/>
</dbReference>
<dbReference type="Proteomes" id="UP000017118">
    <property type="component" value="Chromosome"/>
</dbReference>
<dbReference type="InterPro" id="IPR002563">
    <property type="entry name" value="Flavin_Rdtase-like_dom"/>
</dbReference>
<dbReference type="OrthoDB" id="9806228at2"/>
<name>U5MVL9_CLOSA</name>
<protein>
    <submittedName>
        <fullName evidence="5">Flavin reductase domain protein FMN-binding protein</fullName>
    </submittedName>
</protein>
<dbReference type="KEGG" id="csb:CLSA_c36170"/>
<feature type="domain" description="Flavin reductase like" evidence="4">
    <location>
        <begin position="13"/>
        <end position="151"/>
    </location>
</feature>
<proteinExistence type="inferred from homology"/>
<evidence type="ECO:0000256" key="2">
    <source>
        <dbReference type="ARBA" id="ARBA00022630"/>
    </source>
</evidence>
<organism evidence="5 6">
    <name type="scientific">Clostridium saccharobutylicum DSM 13864</name>
    <dbReference type="NCBI Taxonomy" id="1345695"/>
    <lineage>
        <taxon>Bacteria</taxon>
        <taxon>Bacillati</taxon>
        <taxon>Bacillota</taxon>
        <taxon>Clostridia</taxon>
        <taxon>Eubacteriales</taxon>
        <taxon>Clostridiaceae</taxon>
        <taxon>Clostridium</taxon>
    </lineage>
</organism>
<dbReference type="RefSeq" id="WP_022748119.1">
    <property type="nucleotide sequence ID" value="NC_022571.1"/>
</dbReference>
<dbReference type="GeneID" id="55475936"/>
<dbReference type="EMBL" id="CP006721">
    <property type="protein sequence ID" value="AGX44578.1"/>
    <property type="molecule type" value="Genomic_DNA"/>
</dbReference>
<dbReference type="SUPFAM" id="SSF50475">
    <property type="entry name" value="FMN-binding split barrel"/>
    <property type="match status" value="1"/>
</dbReference>
<dbReference type="eggNOG" id="COG1853">
    <property type="taxonomic scope" value="Bacteria"/>
</dbReference>
<dbReference type="InterPro" id="IPR052174">
    <property type="entry name" value="Flavoredoxin"/>
</dbReference>
<evidence type="ECO:0000313" key="6">
    <source>
        <dbReference type="Proteomes" id="UP000017118"/>
    </source>
</evidence>
<accession>U5MVL9</accession>
<dbReference type="Pfam" id="PF01613">
    <property type="entry name" value="Flavin_Reduct"/>
    <property type="match status" value="1"/>
</dbReference>
<keyword evidence="6" id="KW-1185">Reference proteome</keyword>
<gene>
    <name evidence="5" type="ORF">CLSA_c36170</name>
</gene>
<evidence type="ECO:0000256" key="3">
    <source>
        <dbReference type="ARBA" id="ARBA00038054"/>
    </source>
</evidence>
<dbReference type="PATRIC" id="fig|1345695.10.peg.1294"/>
<dbReference type="Gene3D" id="2.30.110.10">
    <property type="entry name" value="Electron Transport, Fmn-binding Protein, Chain A"/>
    <property type="match status" value="1"/>
</dbReference>
<dbReference type="AlphaFoldDB" id="U5MVL9"/>
<dbReference type="GO" id="GO:0010181">
    <property type="term" value="F:FMN binding"/>
    <property type="evidence" value="ECO:0007669"/>
    <property type="project" value="InterPro"/>
</dbReference>
<evidence type="ECO:0000256" key="1">
    <source>
        <dbReference type="ARBA" id="ARBA00001917"/>
    </source>
</evidence>
<dbReference type="GO" id="GO:0016646">
    <property type="term" value="F:oxidoreductase activity, acting on the CH-NH group of donors, NAD or NADP as acceptor"/>
    <property type="evidence" value="ECO:0007669"/>
    <property type="project" value="UniProtKB-ARBA"/>
</dbReference>
<keyword evidence="2" id="KW-0285">Flavoprotein</keyword>
<reference evidence="5 6" key="1">
    <citation type="journal article" date="2013" name="Genome Announc.">
        <title>Complete Genome Sequence of the Solvent Producer Clostridium saccharobutylicum NCP262 (DSM 13864).</title>
        <authorList>
            <person name="Poehlein A."/>
            <person name="Hartwich K."/>
            <person name="Krabben P."/>
            <person name="Ehrenreich A."/>
            <person name="Liebl W."/>
            <person name="Durre P."/>
            <person name="Gottschalk G."/>
            <person name="Daniel R."/>
        </authorList>
    </citation>
    <scope>NUCLEOTIDE SEQUENCE [LARGE SCALE GENOMIC DNA]</scope>
    <source>
        <strain evidence="5">DSM 13864</strain>
    </source>
</reference>
<evidence type="ECO:0000259" key="4">
    <source>
        <dbReference type="Pfam" id="PF01613"/>
    </source>
</evidence>
<dbReference type="HOGENOM" id="CLU_059021_5_5_9"/>
<comment type="similarity">
    <text evidence="3">Belongs to the flavoredoxin family.</text>
</comment>
<sequence>MMKNLGPNAFGYGYPAPVLMVGTYNDDGTVNVMNLHECARTNAGHLACFIGPRSKTHENVEKKRAFTIALVNQNLIKEVDYFGTVTGYTNPDKFARTGLKAKKSQFINAPIIEGSPLVIECELIEVIYKNNFTTVLARIVNIAADESVLDNRGRIDSQKTGMLFFDAFSNSYIALGEKVGTAWSDGKKYL</sequence>
<comment type="cofactor">
    <cofactor evidence="1">
        <name>FMN</name>
        <dbReference type="ChEBI" id="CHEBI:58210"/>
    </cofactor>
</comment>
<dbReference type="PANTHER" id="PTHR43567:SF1">
    <property type="entry name" value="FLAVOREDOXIN"/>
    <property type="match status" value="1"/>
</dbReference>
<evidence type="ECO:0000313" key="5">
    <source>
        <dbReference type="EMBL" id="AGX44578.1"/>
    </source>
</evidence>